<reference evidence="2" key="1">
    <citation type="submission" date="2014-01" db="EMBL/GenBank/DDBJ databases">
        <title>The genome of the white-rot fungus Pycnoporus cinnabarinus: a basidiomycete model with a versatile arsenal for lignocellulosic biomass breakdown.</title>
        <authorList>
            <person name="Levasseur A."/>
            <person name="Lomascolo A."/>
            <person name="Ruiz-Duenas F.J."/>
            <person name="Uzan E."/>
            <person name="Piumi F."/>
            <person name="Kues U."/>
            <person name="Ram A.F.J."/>
            <person name="Murat C."/>
            <person name="Haon M."/>
            <person name="Benoit I."/>
            <person name="Arfi Y."/>
            <person name="Chevret D."/>
            <person name="Drula E."/>
            <person name="Kwon M.J."/>
            <person name="Gouret P."/>
            <person name="Lesage-Meessen L."/>
            <person name="Lombard V."/>
            <person name="Mariette J."/>
            <person name="Noirot C."/>
            <person name="Park J."/>
            <person name="Patyshakuliyeva A."/>
            <person name="Wieneger R.A.B."/>
            <person name="Wosten H.A.B."/>
            <person name="Martin F."/>
            <person name="Coutinho P.M."/>
            <person name="de Vries R."/>
            <person name="Martinez A.T."/>
            <person name="Klopp C."/>
            <person name="Pontarotti P."/>
            <person name="Henrissat B."/>
            <person name="Record E."/>
        </authorList>
    </citation>
    <scope>NUCLEOTIDE SEQUENCE [LARGE SCALE GENOMIC DNA]</scope>
    <source>
        <strain evidence="2">BRFM137</strain>
    </source>
</reference>
<gene>
    <name evidence="2" type="ORF">BN946_scf184788.g20</name>
</gene>
<organism evidence="2 3">
    <name type="scientific">Pycnoporus cinnabarinus</name>
    <name type="common">Cinnabar-red polypore</name>
    <name type="synonym">Trametes cinnabarina</name>
    <dbReference type="NCBI Taxonomy" id="5643"/>
    <lineage>
        <taxon>Eukaryota</taxon>
        <taxon>Fungi</taxon>
        <taxon>Dikarya</taxon>
        <taxon>Basidiomycota</taxon>
        <taxon>Agaricomycotina</taxon>
        <taxon>Agaricomycetes</taxon>
        <taxon>Polyporales</taxon>
        <taxon>Polyporaceae</taxon>
        <taxon>Trametes</taxon>
    </lineage>
</organism>
<dbReference type="HOGENOM" id="CLU_111198_0_0_1"/>
<dbReference type="AlphaFoldDB" id="A0A060S725"/>
<sequence length="220" mass="23066">MLAAPLLAVILAASSAFAFPRARESAQDICQSSAGDNAVATYGPFTLAAVNKTLGIQSNNSEPLQLSPSVTNSTLGQWRSLATNKTYPLVEFPAFALNDGGLIGVNNASTGIGAQADDPKETYPFTFEVLHTTLNPAPVFCGIVGTSAEGNGPAILAIHGDTENFAICHSEYNTNGTSTPLDIVVYRPRAINHNLYNFRSCYSVYLQLVPTAAGSTPVGP</sequence>
<keyword evidence="3" id="KW-1185">Reference proteome</keyword>
<proteinExistence type="predicted"/>
<evidence type="ECO:0000313" key="2">
    <source>
        <dbReference type="EMBL" id="CDO68089.1"/>
    </source>
</evidence>
<feature type="signal peptide" evidence="1">
    <location>
        <begin position="1"/>
        <end position="18"/>
    </location>
</feature>
<evidence type="ECO:0000256" key="1">
    <source>
        <dbReference type="SAM" id="SignalP"/>
    </source>
</evidence>
<dbReference type="Proteomes" id="UP000029665">
    <property type="component" value="Unassembled WGS sequence"/>
</dbReference>
<dbReference type="OrthoDB" id="2746457at2759"/>
<feature type="chain" id="PRO_5001591989" evidence="1">
    <location>
        <begin position="19"/>
        <end position="220"/>
    </location>
</feature>
<dbReference type="EMBL" id="CCBP010000002">
    <property type="protein sequence ID" value="CDO68089.1"/>
    <property type="molecule type" value="Genomic_DNA"/>
</dbReference>
<name>A0A060S725_PYCCI</name>
<keyword evidence="1" id="KW-0732">Signal</keyword>
<comment type="caution">
    <text evidence="2">The sequence shown here is derived from an EMBL/GenBank/DDBJ whole genome shotgun (WGS) entry which is preliminary data.</text>
</comment>
<accession>A0A060S725</accession>
<evidence type="ECO:0000313" key="3">
    <source>
        <dbReference type="Proteomes" id="UP000029665"/>
    </source>
</evidence>
<protein>
    <submittedName>
        <fullName evidence="2">Uncharacterized protein</fullName>
    </submittedName>
</protein>